<dbReference type="Proteomes" id="UP000256779">
    <property type="component" value="Unassembled WGS sequence"/>
</dbReference>
<dbReference type="InterPro" id="IPR042185">
    <property type="entry name" value="Serpin_sf_2"/>
</dbReference>
<protein>
    <submittedName>
        <fullName evidence="4">Serpin B</fullName>
    </submittedName>
</protein>
<dbReference type="AlphaFoldDB" id="A0A3D9L4G9"/>
<name>A0A3D9L4G9_MARFU</name>
<dbReference type="RefSeq" id="WP_115867426.1">
    <property type="nucleotide sequence ID" value="NZ_QREG01000005.1"/>
</dbReference>
<feature type="chain" id="PRO_5017649186" evidence="2">
    <location>
        <begin position="20"/>
        <end position="404"/>
    </location>
</feature>
<keyword evidence="2" id="KW-0732">Signal</keyword>
<comment type="similarity">
    <text evidence="1">Belongs to the serpin family.</text>
</comment>
<evidence type="ECO:0000256" key="2">
    <source>
        <dbReference type="SAM" id="SignalP"/>
    </source>
</evidence>
<sequence length="404" mass="45177">MRDFRIFLLSILIVSVAFSCQQEDTPTPADPLVRSLSATESEVAASANNFTFDLMTHIDEEFPNENYFISSFSVSTALSMTLNGAAPASQEGFKEVLGLEGMSTGELNSAYQSLVQYIYGLDPSVTLAVANSNWYSHRFTINGDFADILTKYYQAEIFERDFGNEETLPALNGWVETKTNGKIKNILDRINPDDVMFLINTIYFKANWSQQFDPKATRDLHFTLENGQSVEVPTMMAEVKHWKSYASEWSAQVIEIPYGNENYAFTIIMPDDPSEINELISKINATTLHEALVDSTTLVRDLYLPKFKLDFKTDLKETLVNMGMPITGLDNLFEENPPLAISKVIHQSFLEVNEEGSEAAAATVVGVELTAMPATTNVNQPFVFLIRERNSGTILFSGKLIDPR</sequence>
<keyword evidence="5" id="KW-1185">Reference proteome</keyword>
<proteinExistence type="inferred from homology"/>
<dbReference type="InterPro" id="IPR042178">
    <property type="entry name" value="Serpin_sf_1"/>
</dbReference>
<dbReference type="PANTHER" id="PTHR11461:SF211">
    <property type="entry name" value="GH10112P-RELATED"/>
    <property type="match status" value="1"/>
</dbReference>
<dbReference type="InterPro" id="IPR036186">
    <property type="entry name" value="Serpin_sf"/>
</dbReference>
<dbReference type="InterPro" id="IPR023796">
    <property type="entry name" value="Serpin_dom"/>
</dbReference>
<organism evidence="4 5">
    <name type="scientific">Marinoscillum furvescens DSM 4134</name>
    <dbReference type="NCBI Taxonomy" id="1122208"/>
    <lineage>
        <taxon>Bacteria</taxon>
        <taxon>Pseudomonadati</taxon>
        <taxon>Bacteroidota</taxon>
        <taxon>Cytophagia</taxon>
        <taxon>Cytophagales</taxon>
        <taxon>Reichenbachiellaceae</taxon>
        <taxon>Marinoscillum</taxon>
    </lineage>
</organism>
<evidence type="ECO:0000313" key="4">
    <source>
        <dbReference type="EMBL" id="REE00419.1"/>
    </source>
</evidence>
<dbReference type="GO" id="GO:0004867">
    <property type="term" value="F:serine-type endopeptidase inhibitor activity"/>
    <property type="evidence" value="ECO:0007669"/>
    <property type="project" value="InterPro"/>
</dbReference>
<feature type="signal peptide" evidence="2">
    <location>
        <begin position="1"/>
        <end position="19"/>
    </location>
</feature>
<reference evidence="4 5" key="1">
    <citation type="submission" date="2018-07" db="EMBL/GenBank/DDBJ databases">
        <title>Genomic Encyclopedia of Type Strains, Phase IV (KMG-IV): sequencing the most valuable type-strain genomes for metagenomic binning, comparative biology and taxonomic classification.</title>
        <authorList>
            <person name="Goeker M."/>
        </authorList>
    </citation>
    <scope>NUCLEOTIDE SEQUENCE [LARGE SCALE GENOMIC DNA]</scope>
    <source>
        <strain evidence="4 5">DSM 4134</strain>
    </source>
</reference>
<dbReference type="EMBL" id="QREG01000005">
    <property type="protein sequence ID" value="REE00419.1"/>
    <property type="molecule type" value="Genomic_DNA"/>
</dbReference>
<dbReference type="GO" id="GO:0005615">
    <property type="term" value="C:extracellular space"/>
    <property type="evidence" value="ECO:0007669"/>
    <property type="project" value="InterPro"/>
</dbReference>
<feature type="domain" description="Serpin" evidence="3">
    <location>
        <begin position="52"/>
        <end position="403"/>
    </location>
</feature>
<accession>A0A3D9L4G9</accession>
<dbReference type="PROSITE" id="PS51257">
    <property type="entry name" value="PROKAR_LIPOPROTEIN"/>
    <property type="match status" value="1"/>
</dbReference>
<dbReference type="CDD" id="cd19588">
    <property type="entry name" value="serpin_miropin-like"/>
    <property type="match status" value="1"/>
</dbReference>
<gene>
    <name evidence="4" type="ORF">C7460_10540</name>
</gene>
<dbReference type="InterPro" id="IPR000215">
    <property type="entry name" value="Serpin_fam"/>
</dbReference>
<evidence type="ECO:0000313" key="5">
    <source>
        <dbReference type="Proteomes" id="UP000256779"/>
    </source>
</evidence>
<dbReference type="Gene3D" id="2.30.39.10">
    <property type="entry name" value="Alpha-1-antitrypsin, domain 1"/>
    <property type="match status" value="1"/>
</dbReference>
<dbReference type="PANTHER" id="PTHR11461">
    <property type="entry name" value="SERINE PROTEASE INHIBITOR, SERPIN"/>
    <property type="match status" value="1"/>
</dbReference>
<dbReference type="Gene3D" id="3.30.497.10">
    <property type="entry name" value="Antithrombin, subunit I, domain 2"/>
    <property type="match status" value="1"/>
</dbReference>
<comment type="caution">
    <text evidence="4">The sequence shown here is derived from an EMBL/GenBank/DDBJ whole genome shotgun (WGS) entry which is preliminary data.</text>
</comment>
<dbReference type="OrthoDB" id="9764871at2"/>
<dbReference type="SMART" id="SM00093">
    <property type="entry name" value="SERPIN"/>
    <property type="match status" value="1"/>
</dbReference>
<evidence type="ECO:0000256" key="1">
    <source>
        <dbReference type="RuleBase" id="RU000411"/>
    </source>
</evidence>
<dbReference type="SUPFAM" id="SSF56574">
    <property type="entry name" value="Serpins"/>
    <property type="match status" value="1"/>
</dbReference>
<evidence type="ECO:0000259" key="3">
    <source>
        <dbReference type="SMART" id="SM00093"/>
    </source>
</evidence>
<dbReference type="Pfam" id="PF00079">
    <property type="entry name" value="Serpin"/>
    <property type="match status" value="1"/>
</dbReference>